<dbReference type="InterPro" id="IPR052350">
    <property type="entry name" value="Metallo-dep_Lactonases"/>
</dbReference>
<name>A0A387HK32_9ACTN</name>
<evidence type="ECO:0000313" key="4">
    <source>
        <dbReference type="Proteomes" id="UP000271554"/>
    </source>
</evidence>
<dbReference type="SUPFAM" id="SSF51556">
    <property type="entry name" value="Metallo-dependent hydrolases"/>
    <property type="match status" value="1"/>
</dbReference>
<proteinExistence type="inferred from homology"/>
<evidence type="ECO:0000256" key="1">
    <source>
        <dbReference type="ARBA" id="ARBA00038310"/>
    </source>
</evidence>
<dbReference type="KEGG" id="shun:DWB77_06055"/>
<evidence type="ECO:0000259" key="2">
    <source>
        <dbReference type="Pfam" id="PF04909"/>
    </source>
</evidence>
<reference evidence="3 4" key="1">
    <citation type="submission" date="2018-10" db="EMBL/GenBank/DDBJ databases">
        <title>Relationship between Morphology and Antimicrobial Activity in Streptomyces.</title>
        <authorList>
            <person name="Kang H.J."/>
            <person name="Kim S.B."/>
        </authorList>
    </citation>
    <scope>NUCLEOTIDE SEQUENCE [LARGE SCALE GENOMIC DNA]</scope>
    <source>
        <strain evidence="3 4">BH38</strain>
    </source>
</reference>
<evidence type="ECO:0000313" key="3">
    <source>
        <dbReference type="EMBL" id="AYG83854.1"/>
    </source>
</evidence>
<keyword evidence="4" id="KW-1185">Reference proteome</keyword>
<accession>A0A387HK32</accession>
<dbReference type="PANTHER" id="PTHR43569:SF2">
    <property type="entry name" value="AMIDOHYDROLASE-RELATED DOMAIN-CONTAINING PROTEIN"/>
    <property type="match status" value="1"/>
</dbReference>
<comment type="similarity">
    <text evidence="1">Belongs to the metallo-dependent hydrolases superfamily.</text>
</comment>
<dbReference type="RefSeq" id="WP_246033680.1">
    <property type="nucleotide sequence ID" value="NZ_CP032698.1"/>
</dbReference>
<protein>
    <recommendedName>
        <fullName evidence="2">Amidohydrolase-related domain-containing protein</fullName>
    </recommendedName>
</protein>
<dbReference type="Proteomes" id="UP000271554">
    <property type="component" value="Chromosome"/>
</dbReference>
<sequence length="316" mass="33108">MNPADAVEARVVPEVLDVVDAHHHVWELGVRDQDWIRGPELAPLRRDFTLDELRGEARAAGVGATVLVQTVTVAEETPELLALADGSDLVAGVVGWTDLTSPGVADELARLRELPGGDRLVGIRHQVQGERDPAWLLRPDVRRGLGAVADAGLVHDLVVLPGQLPSCVRAAALHPELTFVLDHLGKPPIASGALEPWSSDVRALAALPNTVCKLSGMVTEASWTRWRLADLRPYAETVLDAFGAGRVMWGSDWPVCRLAASYAGVLGAGRGLVAGLGVGERGAVFGGTARGVYGLSPPAGFAPPHPSPRPSGGVGG</sequence>
<dbReference type="Pfam" id="PF04909">
    <property type="entry name" value="Amidohydro_2"/>
    <property type="match status" value="1"/>
</dbReference>
<dbReference type="AlphaFoldDB" id="A0A387HK32"/>
<dbReference type="Gene3D" id="3.20.20.140">
    <property type="entry name" value="Metal-dependent hydrolases"/>
    <property type="match status" value="1"/>
</dbReference>
<dbReference type="PANTHER" id="PTHR43569">
    <property type="entry name" value="AMIDOHYDROLASE"/>
    <property type="match status" value="1"/>
</dbReference>
<dbReference type="InterPro" id="IPR032466">
    <property type="entry name" value="Metal_Hydrolase"/>
</dbReference>
<organism evidence="3 4">
    <name type="scientific">Streptomyces hundungensis</name>
    <dbReference type="NCBI Taxonomy" id="1077946"/>
    <lineage>
        <taxon>Bacteria</taxon>
        <taxon>Bacillati</taxon>
        <taxon>Actinomycetota</taxon>
        <taxon>Actinomycetes</taxon>
        <taxon>Kitasatosporales</taxon>
        <taxon>Streptomycetaceae</taxon>
        <taxon>Streptomyces</taxon>
    </lineage>
</organism>
<dbReference type="InterPro" id="IPR006680">
    <property type="entry name" value="Amidohydro-rel"/>
</dbReference>
<gene>
    <name evidence="3" type="ORF">DWB77_06055</name>
</gene>
<dbReference type="GO" id="GO:0016787">
    <property type="term" value="F:hydrolase activity"/>
    <property type="evidence" value="ECO:0007669"/>
    <property type="project" value="InterPro"/>
</dbReference>
<feature type="domain" description="Amidohydrolase-related" evidence="2">
    <location>
        <begin position="19"/>
        <end position="295"/>
    </location>
</feature>
<dbReference type="EMBL" id="CP032698">
    <property type="protein sequence ID" value="AYG83854.1"/>
    <property type="molecule type" value="Genomic_DNA"/>
</dbReference>